<dbReference type="Proteomes" id="UP001174691">
    <property type="component" value="Unassembled WGS sequence"/>
</dbReference>
<evidence type="ECO:0000313" key="3">
    <source>
        <dbReference type="Proteomes" id="UP001174691"/>
    </source>
</evidence>
<keyword evidence="3" id="KW-1185">Reference proteome</keyword>
<accession>A0AA38VEK5</accession>
<dbReference type="EMBL" id="JANBVN010000098">
    <property type="protein sequence ID" value="KAJ9144435.1"/>
    <property type="molecule type" value="Genomic_DNA"/>
</dbReference>
<evidence type="ECO:0000256" key="1">
    <source>
        <dbReference type="SAM" id="MobiDB-lite"/>
    </source>
</evidence>
<feature type="compositionally biased region" description="Basic and acidic residues" evidence="1">
    <location>
        <begin position="86"/>
        <end position="96"/>
    </location>
</feature>
<feature type="region of interest" description="Disordered" evidence="1">
    <location>
        <begin position="1"/>
        <end position="56"/>
    </location>
</feature>
<evidence type="ECO:0000313" key="2">
    <source>
        <dbReference type="EMBL" id="KAJ9144435.1"/>
    </source>
</evidence>
<dbReference type="AlphaFoldDB" id="A0AA38VEK5"/>
<feature type="region of interest" description="Disordered" evidence="1">
    <location>
        <begin position="78"/>
        <end position="153"/>
    </location>
</feature>
<protein>
    <submittedName>
        <fullName evidence="2">Uncharacterized protein</fullName>
    </submittedName>
</protein>
<gene>
    <name evidence="2" type="ORF">NKR19_g6416</name>
</gene>
<sequence>MAPAIQADVPFHRSHSTPDLLSGLPNRPSTVSIGSPLSPEQQSHRTLSLKSLPSLPAFDVPSIDLDFEFDDDFKTSLRFDTTPVTDHSKPAADDKSTTAAGKPATTALTQVADFAKPEKSSKKKSMLERRRWLPSSKSSPDDHGIPGRSGEKIMDVQRLSVSIALSKEVQQRQQPTKDK</sequence>
<feature type="compositionally biased region" description="Basic and acidic residues" evidence="1">
    <location>
        <begin position="139"/>
        <end position="153"/>
    </location>
</feature>
<feature type="compositionally biased region" description="Basic and acidic residues" evidence="1">
    <location>
        <begin position="115"/>
        <end position="131"/>
    </location>
</feature>
<feature type="compositionally biased region" description="Polar residues" evidence="1">
    <location>
        <begin position="27"/>
        <end position="51"/>
    </location>
</feature>
<organism evidence="2 3">
    <name type="scientific">Coniochaeta hoffmannii</name>
    <dbReference type="NCBI Taxonomy" id="91930"/>
    <lineage>
        <taxon>Eukaryota</taxon>
        <taxon>Fungi</taxon>
        <taxon>Dikarya</taxon>
        <taxon>Ascomycota</taxon>
        <taxon>Pezizomycotina</taxon>
        <taxon>Sordariomycetes</taxon>
        <taxon>Sordariomycetidae</taxon>
        <taxon>Coniochaetales</taxon>
        <taxon>Coniochaetaceae</taxon>
        <taxon>Coniochaeta</taxon>
    </lineage>
</organism>
<proteinExistence type="predicted"/>
<name>A0AA38VEK5_9PEZI</name>
<comment type="caution">
    <text evidence="2">The sequence shown here is derived from an EMBL/GenBank/DDBJ whole genome shotgun (WGS) entry which is preliminary data.</text>
</comment>
<reference evidence="2" key="1">
    <citation type="submission" date="2022-07" db="EMBL/GenBank/DDBJ databases">
        <title>Fungi with potential for degradation of polypropylene.</title>
        <authorList>
            <person name="Gostincar C."/>
        </authorList>
    </citation>
    <scope>NUCLEOTIDE SEQUENCE</scope>
    <source>
        <strain evidence="2">EXF-13287</strain>
    </source>
</reference>